<keyword evidence="2" id="KW-1185">Reference proteome</keyword>
<evidence type="ECO:0000313" key="1">
    <source>
        <dbReference type="EMBL" id="SNS83727.1"/>
    </source>
</evidence>
<gene>
    <name evidence="1" type="ORF">SAMN06296052_114120</name>
</gene>
<dbReference type="EMBL" id="FZOQ01000014">
    <property type="protein sequence ID" value="SNS83727.1"/>
    <property type="molecule type" value="Genomic_DNA"/>
</dbReference>
<reference evidence="2" key="1">
    <citation type="submission" date="2017-06" db="EMBL/GenBank/DDBJ databases">
        <authorList>
            <person name="Varghese N."/>
            <person name="Submissions S."/>
        </authorList>
    </citation>
    <scope>NUCLEOTIDE SEQUENCE [LARGE SCALE GENOMIC DNA]</scope>
    <source>
        <strain evidence="2">NKM1</strain>
    </source>
</reference>
<evidence type="ECO:0000313" key="2">
    <source>
        <dbReference type="Proteomes" id="UP000198432"/>
    </source>
</evidence>
<dbReference type="Proteomes" id="UP000198432">
    <property type="component" value="Unassembled WGS sequence"/>
</dbReference>
<sequence>MPVLLLTKQHMIRRYYRAFSVRSLSLLDRLFIVDSHKKAHRCGGLFYESYILKNYFFASW</sequence>
<protein>
    <submittedName>
        <fullName evidence="1">Uncharacterized protein</fullName>
    </submittedName>
</protein>
<organism evidence="1 2">
    <name type="scientific">Pontibacter ummariensis</name>
    <dbReference type="NCBI Taxonomy" id="1610492"/>
    <lineage>
        <taxon>Bacteria</taxon>
        <taxon>Pseudomonadati</taxon>
        <taxon>Bacteroidota</taxon>
        <taxon>Cytophagia</taxon>
        <taxon>Cytophagales</taxon>
        <taxon>Hymenobacteraceae</taxon>
        <taxon>Pontibacter</taxon>
    </lineage>
</organism>
<name>A0A239HQV0_9BACT</name>
<proteinExistence type="predicted"/>
<accession>A0A239HQV0</accession>
<dbReference type="AlphaFoldDB" id="A0A239HQV0"/>